<reference evidence="10 11" key="1">
    <citation type="journal article" date="2018" name="Nat. Ecol. Evol.">
        <title>Genomic signatures of mitonuclear coevolution across populations of Tigriopus californicus.</title>
        <authorList>
            <person name="Barreto F.S."/>
            <person name="Watson E.T."/>
            <person name="Lima T.G."/>
            <person name="Willett C.S."/>
            <person name="Edmands S."/>
            <person name="Li W."/>
            <person name="Burton R.S."/>
        </authorList>
    </citation>
    <scope>NUCLEOTIDE SEQUENCE [LARGE SCALE GENOMIC DNA]</scope>
    <source>
        <strain evidence="10 11">San Diego</strain>
    </source>
</reference>
<dbReference type="SUPFAM" id="SSF57667">
    <property type="entry name" value="beta-beta-alpha zinc fingers"/>
    <property type="match status" value="4"/>
</dbReference>
<feature type="domain" description="C2H2-type" evidence="9">
    <location>
        <begin position="590"/>
        <end position="617"/>
    </location>
</feature>
<keyword evidence="11" id="KW-1185">Reference proteome</keyword>
<dbReference type="Proteomes" id="UP000318571">
    <property type="component" value="Chromosome 10"/>
</dbReference>
<keyword evidence="3" id="KW-0677">Repeat</keyword>
<dbReference type="PANTHER" id="PTHR24376">
    <property type="entry name" value="ZINC FINGER PROTEIN"/>
    <property type="match status" value="1"/>
</dbReference>
<dbReference type="InterPro" id="IPR036236">
    <property type="entry name" value="Znf_C2H2_sf"/>
</dbReference>
<evidence type="ECO:0000256" key="3">
    <source>
        <dbReference type="ARBA" id="ARBA00022737"/>
    </source>
</evidence>
<keyword evidence="5" id="KW-0862">Zinc</keyword>
<dbReference type="PROSITE" id="PS00028">
    <property type="entry name" value="ZINC_FINGER_C2H2_1"/>
    <property type="match status" value="6"/>
</dbReference>
<feature type="region of interest" description="Disordered" evidence="8">
    <location>
        <begin position="170"/>
        <end position="239"/>
    </location>
</feature>
<proteinExistence type="predicted"/>
<dbReference type="GO" id="GO:0008270">
    <property type="term" value="F:zinc ion binding"/>
    <property type="evidence" value="ECO:0007669"/>
    <property type="project" value="UniProtKB-KW"/>
</dbReference>
<evidence type="ECO:0000256" key="6">
    <source>
        <dbReference type="ARBA" id="ARBA00023242"/>
    </source>
</evidence>
<feature type="compositionally biased region" description="Acidic residues" evidence="8">
    <location>
        <begin position="175"/>
        <end position="198"/>
    </location>
</feature>
<keyword evidence="2" id="KW-0479">Metal-binding</keyword>
<dbReference type="InterPro" id="IPR013087">
    <property type="entry name" value="Znf_C2H2_type"/>
</dbReference>
<evidence type="ECO:0000256" key="8">
    <source>
        <dbReference type="SAM" id="MobiDB-lite"/>
    </source>
</evidence>
<protein>
    <recommendedName>
        <fullName evidence="9">C2H2-type domain-containing protein</fullName>
    </recommendedName>
</protein>
<keyword evidence="6" id="KW-0539">Nucleus</keyword>
<feature type="domain" description="C2H2-type" evidence="9">
    <location>
        <begin position="521"/>
        <end position="548"/>
    </location>
</feature>
<evidence type="ECO:0000256" key="7">
    <source>
        <dbReference type="PROSITE-ProRule" id="PRU00042"/>
    </source>
</evidence>
<dbReference type="SMART" id="SM00355">
    <property type="entry name" value="ZnF_C2H2"/>
    <property type="match status" value="10"/>
</dbReference>
<evidence type="ECO:0000256" key="4">
    <source>
        <dbReference type="ARBA" id="ARBA00022771"/>
    </source>
</evidence>
<feature type="domain" description="C2H2-type" evidence="9">
    <location>
        <begin position="240"/>
        <end position="268"/>
    </location>
</feature>
<evidence type="ECO:0000256" key="2">
    <source>
        <dbReference type="ARBA" id="ARBA00022723"/>
    </source>
</evidence>
<dbReference type="GO" id="GO:0001228">
    <property type="term" value="F:DNA-binding transcription activator activity, RNA polymerase II-specific"/>
    <property type="evidence" value="ECO:0007669"/>
    <property type="project" value="TreeGrafter"/>
</dbReference>
<evidence type="ECO:0000259" key="9">
    <source>
        <dbReference type="PROSITE" id="PS50157"/>
    </source>
</evidence>
<dbReference type="FunFam" id="3.30.160.60:FF:000870">
    <property type="entry name" value="zinc finger protein 197 isoform X1"/>
    <property type="match status" value="1"/>
</dbReference>
<feature type="domain" description="C2H2-type" evidence="9">
    <location>
        <begin position="399"/>
        <end position="423"/>
    </location>
</feature>
<evidence type="ECO:0000313" key="11">
    <source>
        <dbReference type="Proteomes" id="UP000318571"/>
    </source>
</evidence>
<feature type="compositionally biased region" description="Basic residues" evidence="8">
    <location>
        <begin position="204"/>
        <end position="225"/>
    </location>
</feature>
<dbReference type="EMBL" id="VCGU01000458">
    <property type="protein sequence ID" value="TRY63638.1"/>
    <property type="molecule type" value="Genomic_DNA"/>
</dbReference>
<dbReference type="STRING" id="6832.A0A553NE04"/>
<accession>A0A553NE04</accession>
<name>A0A553NE04_TIGCA</name>
<evidence type="ECO:0000313" key="10">
    <source>
        <dbReference type="EMBL" id="TRY63638.1"/>
    </source>
</evidence>
<dbReference type="GO" id="GO:0000978">
    <property type="term" value="F:RNA polymerase II cis-regulatory region sequence-specific DNA binding"/>
    <property type="evidence" value="ECO:0007669"/>
    <property type="project" value="TreeGrafter"/>
</dbReference>
<dbReference type="GO" id="GO:0005634">
    <property type="term" value="C:nucleus"/>
    <property type="evidence" value="ECO:0007669"/>
    <property type="project" value="UniProtKB-SubCell"/>
</dbReference>
<evidence type="ECO:0000256" key="5">
    <source>
        <dbReference type="ARBA" id="ARBA00022833"/>
    </source>
</evidence>
<dbReference type="PANTHER" id="PTHR24376:SF235">
    <property type="entry name" value="C2H2-TYPE DOMAIN-CONTAINING PROTEIN"/>
    <property type="match status" value="1"/>
</dbReference>
<comment type="subcellular location">
    <subcellularLocation>
        <location evidence="1">Nucleus</location>
    </subcellularLocation>
</comment>
<sequence length="633" mass="72781">IQNWVVFLKDTIDCFDDHGDPLLSQLFLLDISTGRYVHRAQGQKLDVGTSLDIGLIEAKISDAFSGTKLCPGFPIQDVVDANQTTKVVEYPWRRQVSNVCQAIFTPTVKIENGQEDTDLSTACQPCIQAWQELTCNDVPEVVKDTRDLLVKEESGDDDGDLEAHEFLDIGGALPDDYDSESSGDDGDEAYEDDDECPWDYEKPNRKKKRLDQPKGKRTSSRKRKSAKEEPEEPPIDGKTYPCDHCSKVFTRRRNLRVHKSHLKRESRQVDCKECQVEKIPSLKKLVDHVTAFHPESLHKYQNYLPDDQDKDKMKEPQQCSICDLVFNGSIYILRHRQLYHEIGDFECVECAESCLTYYDLVLHNHQKHSKATEYIKPHTEGIQVITHEDGKIENRRGTLTCTLCDKRYANDAGFLKHMRHKHSWGVLECLPCNEVCHYAKDFFAHSVRFHAQNGEVKCPTCGVGFGVDSPETYVSHYAVCDPSFKMSKQDGSCHCQYCGMQFLSKLAFGNHVKSHEGFERFKCTFCEYGSNNKTVLLDHEKTHLREKGLTNGDSTEVLYYHCDKCEKRFNSTNALRLHKKRVHEGIKRLFKCRECGAWFKSNTPLYKHRQAEHGYVPGRLGKNRRRIVNFQCK</sequence>
<feature type="domain" description="C2H2-type" evidence="9">
    <location>
        <begin position="560"/>
        <end position="588"/>
    </location>
</feature>
<gene>
    <name evidence="10" type="ORF">TCAL_12058</name>
</gene>
<dbReference type="Gene3D" id="3.30.160.60">
    <property type="entry name" value="Classic Zinc Finger"/>
    <property type="match status" value="4"/>
</dbReference>
<comment type="caution">
    <text evidence="10">The sequence shown here is derived from an EMBL/GenBank/DDBJ whole genome shotgun (WGS) entry which is preliminary data.</text>
</comment>
<keyword evidence="4 7" id="KW-0863">Zinc-finger</keyword>
<organism evidence="10 11">
    <name type="scientific">Tigriopus californicus</name>
    <name type="common">Marine copepod</name>
    <dbReference type="NCBI Taxonomy" id="6832"/>
    <lineage>
        <taxon>Eukaryota</taxon>
        <taxon>Metazoa</taxon>
        <taxon>Ecdysozoa</taxon>
        <taxon>Arthropoda</taxon>
        <taxon>Crustacea</taxon>
        <taxon>Multicrustacea</taxon>
        <taxon>Hexanauplia</taxon>
        <taxon>Copepoda</taxon>
        <taxon>Harpacticoida</taxon>
        <taxon>Harpacticidae</taxon>
        <taxon>Tigriopus</taxon>
    </lineage>
</organism>
<feature type="domain" description="C2H2-type" evidence="9">
    <location>
        <begin position="493"/>
        <end position="520"/>
    </location>
</feature>
<evidence type="ECO:0000256" key="1">
    <source>
        <dbReference type="ARBA" id="ARBA00004123"/>
    </source>
</evidence>
<dbReference type="AlphaFoldDB" id="A0A553NE04"/>
<dbReference type="OMA" id="KCFKHAS"/>
<feature type="non-terminal residue" evidence="10">
    <location>
        <position position="1"/>
    </location>
</feature>
<dbReference type="PROSITE" id="PS50157">
    <property type="entry name" value="ZINC_FINGER_C2H2_2"/>
    <property type="match status" value="6"/>
</dbReference>